<evidence type="ECO:0000256" key="2">
    <source>
        <dbReference type="ARBA" id="ARBA00022475"/>
    </source>
</evidence>
<protein>
    <submittedName>
        <fullName evidence="9">Undecaprenyl/decaprenyl-phosphate alpha-N-acetylglucosaminyl 1-phosphate transferase</fullName>
    </submittedName>
</protein>
<comment type="caution">
    <text evidence="9">The sequence shown here is derived from an EMBL/GenBank/DDBJ whole genome shotgun (WGS) entry which is preliminary data.</text>
</comment>
<dbReference type="Proteomes" id="UP000326903">
    <property type="component" value="Unassembled WGS sequence"/>
</dbReference>
<keyword evidence="5 8" id="KW-1133">Transmembrane helix</keyword>
<keyword evidence="3 9" id="KW-0808">Transferase</keyword>
<evidence type="ECO:0000256" key="5">
    <source>
        <dbReference type="ARBA" id="ARBA00022989"/>
    </source>
</evidence>
<dbReference type="PANTHER" id="PTHR22926:SF3">
    <property type="entry name" value="UNDECAPRENYL-PHOSPHATE ALPHA-N-ACETYLGLUCOSAMINYL 1-PHOSPHATE TRANSFERASE"/>
    <property type="match status" value="1"/>
</dbReference>
<evidence type="ECO:0000256" key="3">
    <source>
        <dbReference type="ARBA" id="ARBA00022679"/>
    </source>
</evidence>
<dbReference type="PROSITE" id="PS01348">
    <property type="entry name" value="MRAY_2"/>
    <property type="match status" value="1"/>
</dbReference>
<dbReference type="PANTHER" id="PTHR22926">
    <property type="entry name" value="PHOSPHO-N-ACETYLMURAMOYL-PENTAPEPTIDE-TRANSFERASE"/>
    <property type="match status" value="1"/>
</dbReference>
<feature type="transmembrane region" description="Helical" evidence="8">
    <location>
        <begin position="215"/>
        <end position="234"/>
    </location>
</feature>
<proteinExistence type="predicted"/>
<dbReference type="GO" id="GO:0009103">
    <property type="term" value="P:lipopolysaccharide biosynthetic process"/>
    <property type="evidence" value="ECO:0007669"/>
    <property type="project" value="TreeGrafter"/>
</dbReference>
<feature type="transmembrane region" description="Helical" evidence="8">
    <location>
        <begin position="125"/>
        <end position="147"/>
    </location>
</feature>
<evidence type="ECO:0000256" key="8">
    <source>
        <dbReference type="SAM" id="Phobius"/>
    </source>
</evidence>
<evidence type="ECO:0000256" key="6">
    <source>
        <dbReference type="ARBA" id="ARBA00023136"/>
    </source>
</evidence>
<dbReference type="Pfam" id="PF00953">
    <property type="entry name" value="Glycos_transf_4"/>
    <property type="match status" value="1"/>
</dbReference>
<dbReference type="RefSeq" id="WP_150414917.1">
    <property type="nucleotide sequence ID" value="NZ_VYQF01000002.1"/>
</dbReference>
<gene>
    <name evidence="9" type="ORF">FW778_11870</name>
</gene>
<accession>A0A5J5IHV7</accession>
<comment type="cofactor">
    <cofactor evidence="7">
        <name>Mg(2+)</name>
        <dbReference type="ChEBI" id="CHEBI:18420"/>
    </cofactor>
</comment>
<feature type="transmembrane region" description="Helical" evidence="8">
    <location>
        <begin position="159"/>
        <end position="178"/>
    </location>
</feature>
<sequence>MDNILLSGGLAFLITFFSIPVIIEVAKDKKLFDEPDERKVHKAVIPTLGGLGIFAGFIVASLLGVPSSVPPVFQYFVAAIMVIFFLGIKDDILILSASKKFIGQLVAAGIIIKFGGIQINDMHGFLGLHAIPHSASILLTLFTIVVITNSFNLIDGVDGLAGSLGLLTSSIFGVYFLATHQLMYAVMAFSLVGSLVAFLIYNFSPAKIFMGDTGSLLIGILNSVFVIKFIAIAADPALGMPLQSAPAIGFAILIVPLFDTLRVVTIRILTRRSPFSPDRNHIHHFLLDLGYSHRRIALTCIAGNIAFISLAYLLRFSGTTMDILALSGVSLAIVSVVYYSRPKTKIKSISLPELDQKEIIIKSHKIFTLAGDAVEQN</sequence>
<keyword evidence="7" id="KW-0460">Magnesium</keyword>
<keyword evidence="2" id="KW-1003">Cell membrane</keyword>
<feature type="binding site" evidence="7">
    <location>
        <position position="212"/>
    </location>
    <ligand>
        <name>Mg(2+)</name>
        <dbReference type="ChEBI" id="CHEBI:18420"/>
    </ligand>
</feature>
<feature type="transmembrane region" description="Helical" evidence="8">
    <location>
        <begin position="320"/>
        <end position="339"/>
    </location>
</feature>
<feature type="transmembrane region" description="Helical" evidence="8">
    <location>
        <begin position="246"/>
        <end position="269"/>
    </location>
</feature>
<dbReference type="CDD" id="cd06853">
    <property type="entry name" value="GT_WecA_like"/>
    <property type="match status" value="1"/>
</dbReference>
<keyword evidence="10" id="KW-1185">Reference proteome</keyword>
<keyword evidence="6 8" id="KW-0472">Membrane</keyword>
<feature type="transmembrane region" description="Helical" evidence="8">
    <location>
        <begin position="184"/>
        <end position="203"/>
    </location>
</feature>
<dbReference type="EMBL" id="VYQF01000002">
    <property type="protein sequence ID" value="KAA9039506.1"/>
    <property type="molecule type" value="Genomic_DNA"/>
</dbReference>
<dbReference type="GO" id="GO:0046872">
    <property type="term" value="F:metal ion binding"/>
    <property type="evidence" value="ECO:0007669"/>
    <property type="project" value="UniProtKB-KW"/>
</dbReference>
<evidence type="ECO:0000256" key="4">
    <source>
        <dbReference type="ARBA" id="ARBA00022692"/>
    </source>
</evidence>
<feature type="transmembrane region" description="Helical" evidence="8">
    <location>
        <begin position="296"/>
        <end position="314"/>
    </location>
</feature>
<evidence type="ECO:0000313" key="10">
    <source>
        <dbReference type="Proteomes" id="UP000326903"/>
    </source>
</evidence>
<dbReference type="InterPro" id="IPR018480">
    <property type="entry name" value="PNAcMuramoyl-5peptid_Trfase_CS"/>
</dbReference>
<feature type="transmembrane region" description="Helical" evidence="8">
    <location>
        <begin position="6"/>
        <end position="23"/>
    </location>
</feature>
<feature type="transmembrane region" description="Helical" evidence="8">
    <location>
        <begin position="43"/>
        <end position="66"/>
    </location>
</feature>
<evidence type="ECO:0000313" key="9">
    <source>
        <dbReference type="EMBL" id="KAA9039506.1"/>
    </source>
</evidence>
<dbReference type="InterPro" id="IPR000715">
    <property type="entry name" value="Glycosyl_transferase_4"/>
</dbReference>
<reference evidence="9 10" key="1">
    <citation type="submission" date="2019-09" db="EMBL/GenBank/DDBJ databases">
        <title>Draft genome sequence of Ginsengibacter sp. BR5-29.</title>
        <authorList>
            <person name="Im W.-T."/>
        </authorList>
    </citation>
    <scope>NUCLEOTIDE SEQUENCE [LARGE SCALE GENOMIC DNA]</scope>
    <source>
        <strain evidence="9 10">BR5-29</strain>
    </source>
</reference>
<dbReference type="GO" id="GO:0071555">
    <property type="term" value="P:cell wall organization"/>
    <property type="evidence" value="ECO:0007669"/>
    <property type="project" value="TreeGrafter"/>
</dbReference>
<evidence type="ECO:0000256" key="1">
    <source>
        <dbReference type="ARBA" id="ARBA00004651"/>
    </source>
</evidence>
<dbReference type="GO" id="GO:0016780">
    <property type="term" value="F:phosphotransferase activity, for other substituted phosphate groups"/>
    <property type="evidence" value="ECO:0007669"/>
    <property type="project" value="InterPro"/>
</dbReference>
<feature type="transmembrane region" description="Helical" evidence="8">
    <location>
        <begin position="101"/>
        <end position="119"/>
    </location>
</feature>
<dbReference type="GO" id="GO:0044038">
    <property type="term" value="P:cell wall macromolecule biosynthetic process"/>
    <property type="evidence" value="ECO:0007669"/>
    <property type="project" value="TreeGrafter"/>
</dbReference>
<dbReference type="AlphaFoldDB" id="A0A5J5IHV7"/>
<keyword evidence="4 8" id="KW-0812">Transmembrane</keyword>
<name>A0A5J5IHV7_9BACT</name>
<dbReference type="GO" id="GO:0005886">
    <property type="term" value="C:plasma membrane"/>
    <property type="evidence" value="ECO:0007669"/>
    <property type="project" value="UniProtKB-SubCell"/>
</dbReference>
<feature type="binding site" evidence="7">
    <location>
        <position position="152"/>
    </location>
    <ligand>
        <name>Mg(2+)</name>
        <dbReference type="ChEBI" id="CHEBI:18420"/>
    </ligand>
</feature>
<evidence type="ECO:0000256" key="7">
    <source>
        <dbReference type="PIRSR" id="PIRSR600715-1"/>
    </source>
</evidence>
<comment type="subcellular location">
    <subcellularLocation>
        <location evidence="1">Cell membrane</location>
        <topology evidence="1">Multi-pass membrane protein</topology>
    </subcellularLocation>
</comment>
<keyword evidence="7" id="KW-0479">Metal-binding</keyword>
<organism evidence="9 10">
    <name type="scientific">Ginsengibacter hankyongi</name>
    <dbReference type="NCBI Taxonomy" id="2607284"/>
    <lineage>
        <taxon>Bacteria</taxon>
        <taxon>Pseudomonadati</taxon>
        <taxon>Bacteroidota</taxon>
        <taxon>Chitinophagia</taxon>
        <taxon>Chitinophagales</taxon>
        <taxon>Chitinophagaceae</taxon>
        <taxon>Ginsengibacter</taxon>
    </lineage>
</organism>
<feature type="transmembrane region" description="Helical" evidence="8">
    <location>
        <begin position="72"/>
        <end position="89"/>
    </location>
</feature>